<feature type="compositionally biased region" description="Basic and acidic residues" evidence="8">
    <location>
        <begin position="683"/>
        <end position="702"/>
    </location>
</feature>
<evidence type="ECO:0000256" key="3">
    <source>
        <dbReference type="ARBA" id="ARBA00022454"/>
    </source>
</evidence>
<dbReference type="eggNOG" id="ENOG502TJUP">
    <property type="taxonomic scope" value="Eukaryota"/>
</dbReference>
<dbReference type="KEGG" id="dvi:6634896"/>
<evidence type="ECO:0000259" key="9">
    <source>
        <dbReference type="Pfam" id="PF09666"/>
    </source>
</evidence>
<feature type="compositionally biased region" description="Basic residues" evidence="8">
    <location>
        <begin position="703"/>
        <end position="712"/>
    </location>
</feature>
<proteinExistence type="predicted"/>
<dbReference type="AlphaFoldDB" id="B4MBI1"/>
<keyword evidence="5" id="KW-0498">Mitosis</keyword>
<evidence type="ECO:0000256" key="8">
    <source>
        <dbReference type="SAM" id="MobiDB-lite"/>
    </source>
</evidence>
<evidence type="ECO:0000313" key="11">
    <source>
        <dbReference type="Proteomes" id="UP000008792"/>
    </source>
</evidence>
<dbReference type="Pfam" id="PF09666">
    <property type="entry name" value="Sororin_middle"/>
    <property type="match status" value="1"/>
</dbReference>
<gene>
    <name evidence="10" type="primary">Dvir\GJ14448</name>
    <name evidence="10" type="ORF">Dvir_GJ14448</name>
</gene>
<dbReference type="InterPro" id="IPR057261">
    <property type="entry name" value="Sororin-like_M"/>
</dbReference>
<keyword evidence="7" id="KW-0131">Cell cycle</keyword>
<keyword evidence="3" id="KW-0158">Chromosome</keyword>
<accession>B4MBI1</accession>
<feature type="compositionally biased region" description="Polar residues" evidence="8">
    <location>
        <begin position="476"/>
        <end position="488"/>
    </location>
</feature>
<feature type="compositionally biased region" description="Low complexity" evidence="8">
    <location>
        <begin position="572"/>
        <end position="585"/>
    </location>
</feature>
<feature type="compositionally biased region" description="Basic and acidic residues" evidence="8">
    <location>
        <begin position="728"/>
        <end position="739"/>
    </location>
</feature>
<protein>
    <recommendedName>
        <fullName evidence="9">Sororin-like middle region domain-containing protein</fullName>
    </recommendedName>
</protein>
<dbReference type="FunCoup" id="B4MBI1">
    <property type="interactions" value="42"/>
</dbReference>
<dbReference type="InParanoid" id="B4MBI1"/>
<organism evidence="10 11">
    <name type="scientific">Drosophila virilis</name>
    <name type="common">Fruit fly</name>
    <dbReference type="NCBI Taxonomy" id="7244"/>
    <lineage>
        <taxon>Eukaryota</taxon>
        <taxon>Metazoa</taxon>
        <taxon>Ecdysozoa</taxon>
        <taxon>Arthropoda</taxon>
        <taxon>Hexapoda</taxon>
        <taxon>Insecta</taxon>
        <taxon>Pterygota</taxon>
        <taxon>Neoptera</taxon>
        <taxon>Endopterygota</taxon>
        <taxon>Diptera</taxon>
        <taxon>Brachycera</taxon>
        <taxon>Muscomorpha</taxon>
        <taxon>Ephydroidea</taxon>
        <taxon>Drosophilidae</taxon>
        <taxon>Drosophila</taxon>
    </lineage>
</organism>
<feature type="region of interest" description="Disordered" evidence="8">
    <location>
        <begin position="1"/>
        <end position="24"/>
    </location>
</feature>
<feature type="compositionally biased region" description="Polar residues" evidence="8">
    <location>
        <begin position="553"/>
        <end position="571"/>
    </location>
</feature>
<feature type="region of interest" description="Disordered" evidence="8">
    <location>
        <begin position="683"/>
        <end position="753"/>
    </location>
</feature>
<feature type="compositionally biased region" description="Low complexity" evidence="8">
    <location>
        <begin position="466"/>
        <end position="475"/>
    </location>
</feature>
<name>B4MBI1_DROVI</name>
<evidence type="ECO:0000256" key="6">
    <source>
        <dbReference type="ARBA" id="ARBA00023242"/>
    </source>
</evidence>
<feature type="domain" description="Sororin-like middle region" evidence="9">
    <location>
        <begin position="488"/>
        <end position="641"/>
    </location>
</feature>
<evidence type="ECO:0000256" key="7">
    <source>
        <dbReference type="ARBA" id="ARBA00023306"/>
    </source>
</evidence>
<evidence type="ECO:0000256" key="2">
    <source>
        <dbReference type="ARBA" id="ARBA00004286"/>
    </source>
</evidence>
<dbReference type="Proteomes" id="UP000008792">
    <property type="component" value="Unassembled WGS sequence"/>
</dbReference>
<evidence type="ECO:0000256" key="4">
    <source>
        <dbReference type="ARBA" id="ARBA00022618"/>
    </source>
</evidence>
<sequence length="780" mass="87460">MVKGIQKQLRNKTAASRTETTENTRRLATGNKKINMESSADVTTIKPMPGLNHKELSINQVNCVRKCYVRLKRLKLPTNNAAAQKCDANKAASINANNLDDVSVFEPGRNSTMCQSRVQDIGAIITPCRVRIRRSVQKHPETSEKTQENMTVSKRVPRFFHRDQPPARSRSSVTRHVYEFLSQSQIEDNEPQDPAADIIKQMVEDGRACMMVRHKGKTRKRTVKKKVRPVGKRKQCPVRSIAEKQTNMPSSNKVPGRQLTPVIELDGDSSDDNMEAVHVEVPAQIHTPPVKLAAAIANRTNIEGVYSPLARSLMLNKTKAHHQKPQESMEKRRELLNMAKKFVSTPLNRKSNTVASLNTTTFSPILDNAGSRTGSLRADYSPGFKDSLPAASAGAASAICSSDRRNMSLATPAGSPSGGCSPWRISDEVPLPNTFAFGLNTSNLPSYSSDFIRKRHIYVPDEPEPAESSCPAPNEQETSCAANDSNGENMPPPAAAVAQATPIKPSEDQENENFENYVQLPNPRRTLQHRSPLKDINILEVVVLPSWKKNAQPDKTPTKVSTARNQNNVTISSPRQQSGRAQQSSSNLFGFEDFLDEEDEEIANARAASQNVTLHEKLQRLKDLRPANEKLPQINREPLRHDYDDLQAREPKQRNIKEMLCSTMIGAPARVPSMDESVALFKDNDPETTFDEKQPRRTYVRERPKRKRKQRVHVLFIDSDSSDEENEQDSKDKSGESPRKAMPPQKRIRKDVEHEAKLQQFITSFNQECAEVERFPIIVE</sequence>
<dbReference type="GO" id="GO:0005634">
    <property type="term" value="C:nucleus"/>
    <property type="evidence" value="ECO:0007669"/>
    <property type="project" value="UniProtKB-SubCell"/>
</dbReference>
<dbReference type="EMBL" id="CH940656">
    <property type="protein sequence ID" value="EDW58452.2"/>
    <property type="molecule type" value="Genomic_DNA"/>
</dbReference>
<keyword evidence="11" id="KW-1185">Reference proteome</keyword>
<dbReference type="GO" id="GO:0051301">
    <property type="term" value="P:cell division"/>
    <property type="evidence" value="ECO:0007669"/>
    <property type="project" value="UniProtKB-KW"/>
</dbReference>
<reference evidence="10 11" key="1">
    <citation type="journal article" date="2007" name="Nature">
        <title>Evolution of genes and genomes on the Drosophila phylogeny.</title>
        <authorList>
            <consortium name="Drosophila 12 Genomes Consortium"/>
            <person name="Clark A.G."/>
            <person name="Eisen M.B."/>
            <person name="Smith D.R."/>
            <person name="Bergman C.M."/>
            <person name="Oliver B."/>
            <person name="Markow T.A."/>
            <person name="Kaufman T.C."/>
            <person name="Kellis M."/>
            <person name="Gelbart W."/>
            <person name="Iyer V.N."/>
            <person name="Pollard D.A."/>
            <person name="Sackton T.B."/>
            <person name="Larracuente A.M."/>
            <person name="Singh N.D."/>
            <person name="Abad J.P."/>
            <person name="Abt D.N."/>
            <person name="Adryan B."/>
            <person name="Aguade M."/>
            <person name="Akashi H."/>
            <person name="Anderson W.W."/>
            <person name="Aquadro C.F."/>
            <person name="Ardell D.H."/>
            <person name="Arguello R."/>
            <person name="Artieri C.G."/>
            <person name="Barbash D.A."/>
            <person name="Barker D."/>
            <person name="Barsanti P."/>
            <person name="Batterham P."/>
            <person name="Batzoglou S."/>
            <person name="Begun D."/>
            <person name="Bhutkar A."/>
            <person name="Blanco E."/>
            <person name="Bosak S.A."/>
            <person name="Bradley R.K."/>
            <person name="Brand A.D."/>
            <person name="Brent M.R."/>
            <person name="Brooks A.N."/>
            <person name="Brown R.H."/>
            <person name="Butlin R.K."/>
            <person name="Caggese C."/>
            <person name="Calvi B.R."/>
            <person name="Bernardo de Carvalho A."/>
            <person name="Caspi A."/>
            <person name="Castrezana S."/>
            <person name="Celniker S.E."/>
            <person name="Chang J.L."/>
            <person name="Chapple C."/>
            <person name="Chatterji S."/>
            <person name="Chinwalla A."/>
            <person name="Civetta A."/>
            <person name="Clifton S.W."/>
            <person name="Comeron J.M."/>
            <person name="Costello J.C."/>
            <person name="Coyne J.A."/>
            <person name="Daub J."/>
            <person name="David R.G."/>
            <person name="Delcher A.L."/>
            <person name="Delehaunty K."/>
            <person name="Do C.B."/>
            <person name="Ebling H."/>
            <person name="Edwards K."/>
            <person name="Eickbush T."/>
            <person name="Evans J.D."/>
            <person name="Filipski A."/>
            <person name="Findeiss S."/>
            <person name="Freyhult E."/>
            <person name="Fulton L."/>
            <person name="Fulton R."/>
            <person name="Garcia A.C."/>
            <person name="Gardiner A."/>
            <person name="Garfield D.A."/>
            <person name="Garvin B.E."/>
            <person name="Gibson G."/>
            <person name="Gilbert D."/>
            <person name="Gnerre S."/>
            <person name="Godfrey J."/>
            <person name="Good R."/>
            <person name="Gotea V."/>
            <person name="Gravely B."/>
            <person name="Greenberg A.J."/>
            <person name="Griffiths-Jones S."/>
            <person name="Gross S."/>
            <person name="Guigo R."/>
            <person name="Gustafson E.A."/>
            <person name="Haerty W."/>
            <person name="Hahn M.W."/>
            <person name="Halligan D.L."/>
            <person name="Halpern A.L."/>
            <person name="Halter G.M."/>
            <person name="Han M.V."/>
            <person name="Heger A."/>
            <person name="Hillier L."/>
            <person name="Hinrichs A.S."/>
            <person name="Holmes I."/>
            <person name="Hoskins R.A."/>
            <person name="Hubisz M.J."/>
            <person name="Hultmark D."/>
            <person name="Huntley M.A."/>
            <person name="Jaffe D.B."/>
            <person name="Jagadeeshan S."/>
            <person name="Jeck W.R."/>
            <person name="Johnson J."/>
            <person name="Jones C.D."/>
            <person name="Jordan W.C."/>
            <person name="Karpen G.H."/>
            <person name="Kataoka E."/>
            <person name="Keightley P.D."/>
            <person name="Kheradpour P."/>
            <person name="Kirkness E.F."/>
            <person name="Koerich L.B."/>
            <person name="Kristiansen K."/>
            <person name="Kudrna D."/>
            <person name="Kulathinal R.J."/>
            <person name="Kumar S."/>
            <person name="Kwok R."/>
            <person name="Lander E."/>
            <person name="Langley C.H."/>
            <person name="Lapoint R."/>
            <person name="Lazzaro B.P."/>
            <person name="Lee S.J."/>
            <person name="Levesque L."/>
            <person name="Li R."/>
            <person name="Lin C.F."/>
            <person name="Lin M.F."/>
            <person name="Lindblad-Toh K."/>
            <person name="Llopart A."/>
            <person name="Long M."/>
            <person name="Low L."/>
            <person name="Lozovsky E."/>
            <person name="Lu J."/>
            <person name="Luo M."/>
            <person name="Machado C.A."/>
            <person name="Makalowski W."/>
            <person name="Marzo M."/>
            <person name="Matsuda M."/>
            <person name="Matzkin L."/>
            <person name="McAllister B."/>
            <person name="McBride C.S."/>
            <person name="McKernan B."/>
            <person name="McKernan K."/>
            <person name="Mendez-Lago M."/>
            <person name="Minx P."/>
            <person name="Mollenhauer M.U."/>
            <person name="Montooth K."/>
            <person name="Mount S.M."/>
            <person name="Mu X."/>
            <person name="Myers E."/>
            <person name="Negre B."/>
            <person name="Newfeld S."/>
            <person name="Nielsen R."/>
            <person name="Noor M.A."/>
            <person name="O'Grady P."/>
            <person name="Pachter L."/>
            <person name="Papaceit M."/>
            <person name="Parisi M.J."/>
            <person name="Parisi M."/>
            <person name="Parts L."/>
            <person name="Pedersen J.S."/>
            <person name="Pesole G."/>
            <person name="Phillippy A.M."/>
            <person name="Ponting C.P."/>
            <person name="Pop M."/>
            <person name="Porcelli D."/>
            <person name="Powell J.R."/>
            <person name="Prohaska S."/>
            <person name="Pruitt K."/>
            <person name="Puig M."/>
            <person name="Quesneville H."/>
            <person name="Ram K.R."/>
            <person name="Rand D."/>
            <person name="Rasmussen M.D."/>
            <person name="Reed L.K."/>
            <person name="Reenan R."/>
            <person name="Reily A."/>
            <person name="Remington K.A."/>
            <person name="Rieger T.T."/>
            <person name="Ritchie M.G."/>
            <person name="Robin C."/>
            <person name="Rogers Y.H."/>
            <person name="Rohde C."/>
            <person name="Rozas J."/>
            <person name="Rubenfield M.J."/>
            <person name="Ruiz A."/>
            <person name="Russo S."/>
            <person name="Salzberg S.L."/>
            <person name="Sanchez-Gracia A."/>
            <person name="Saranga D.J."/>
            <person name="Sato H."/>
            <person name="Schaeffer S.W."/>
            <person name="Schatz M.C."/>
            <person name="Schlenke T."/>
            <person name="Schwartz R."/>
            <person name="Segarra C."/>
            <person name="Singh R.S."/>
            <person name="Sirot L."/>
            <person name="Sirota M."/>
            <person name="Sisneros N.B."/>
            <person name="Smith C.D."/>
            <person name="Smith T.F."/>
            <person name="Spieth J."/>
            <person name="Stage D.E."/>
            <person name="Stark A."/>
            <person name="Stephan W."/>
            <person name="Strausberg R.L."/>
            <person name="Strempel S."/>
            <person name="Sturgill D."/>
            <person name="Sutton G."/>
            <person name="Sutton G.G."/>
            <person name="Tao W."/>
            <person name="Teichmann S."/>
            <person name="Tobari Y.N."/>
            <person name="Tomimura Y."/>
            <person name="Tsolas J.M."/>
            <person name="Valente V.L."/>
            <person name="Venter E."/>
            <person name="Venter J.C."/>
            <person name="Vicario S."/>
            <person name="Vieira F.G."/>
            <person name="Vilella A.J."/>
            <person name="Villasante A."/>
            <person name="Walenz B."/>
            <person name="Wang J."/>
            <person name="Wasserman M."/>
            <person name="Watts T."/>
            <person name="Wilson D."/>
            <person name="Wilson R.K."/>
            <person name="Wing R.A."/>
            <person name="Wolfner M.F."/>
            <person name="Wong A."/>
            <person name="Wong G.K."/>
            <person name="Wu C.I."/>
            <person name="Wu G."/>
            <person name="Yamamoto D."/>
            <person name="Yang H.P."/>
            <person name="Yang S.P."/>
            <person name="Yorke J.A."/>
            <person name="Yoshida K."/>
            <person name="Zdobnov E."/>
            <person name="Zhang P."/>
            <person name="Zhang Y."/>
            <person name="Zimin A.V."/>
            <person name="Baldwin J."/>
            <person name="Abdouelleil A."/>
            <person name="Abdulkadir J."/>
            <person name="Abebe A."/>
            <person name="Abera B."/>
            <person name="Abreu J."/>
            <person name="Acer S.C."/>
            <person name="Aftuck L."/>
            <person name="Alexander A."/>
            <person name="An P."/>
            <person name="Anderson E."/>
            <person name="Anderson S."/>
            <person name="Arachi H."/>
            <person name="Azer M."/>
            <person name="Bachantsang P."/>
            <person name="Barry A."/>
            <person name="Bayul T."/>
            <person name="Berlin A."/>
            <person name="Bessette D."/>
            <person name="Bloom T."/>
            <person name="Blye J."/>
            <person name="Boguslavskiy L."/>
            <person name="Bonnet C."/>
            <person name="Boukhgalter B."/>
            <person name="Bourzgui I."/>
            <person name="Brown A."/>
            <person name="Cahill P."/>
            <person name="Channer S."/>
            <person name="Cheshatsang Y."/>
            <person name="Chuda L."/>
            <person name="Citroen M."/>
            <person name="Collymore A."/>
            <person name="Cooke P."/>
            <person name="Costello M."/>
            <person name="D'Aco K."/>
            <person name="Daza R."/>
            <person name="De Haan G."/>
            <person name="DeGray S."/>
            <person name="DeMaso C."/>
            <person name="Dhargay N."/>
            <person name="Dooley K."/>
            <person name="Dooley E."/>
            <person name="Doricent M."/>
            <person name="Dorje P."/>
            <person name="Dorjee K."/>
            <person name="Dupes A."/>
            <person name="Elong R."/>
            <person name="Falk J."/>
            <person name="Farina A."/>
            <person name="Faro S."/>
            <person name="Ferguson D."/>
            <person name="Fisher S."/>
            <person name="Foley C.D."/>
            <person name="Franke A."/>
            <person name="Friedrich D."/>
            <person name="Gadbois L."/>
            <person name="Gearin G."/>
            <person name="Gearin C.R."/>
            <person name="Giannoukos G."/>
            <person name="Goode T."/>
            <person name="Graham J."/>
            <person name="Grandbois E."/>
            <person name="Grewal S."/>
            <person name="Gyaltsen K."/>
            <person name="Hafez N."/>
            <person name="Hagos B."/>
            <person name="Hall J."/>
            <person name="Henson C."/>
            <person name="Hollinger A."/>
            <person name="Honan T."/>
            <person name="Huard M.D."/>
            <person name="Hughes L."/>
            <person name="Hurhula B."/>
            <person name="Husby M.E."/>
            <person name="Kamat A."/>
            <person name="Kanga B."/>
            <person name="Kashin S."/>
            <person name="Khazanovich D."/>
            <person name="Kisner P."/>
            <person name="Lance K."/>
            <person name="Lara M."/>
            <person name="Lee W."/>
            <person name="Lennon N."/>
            <person name="Letendre F."/>
            <person name="LeVine R."/>
            <person name="Lipovsky A."/>
            <person name="Liu X."/>
            <person name="Liu J."/>
            <person name="Liu S."/>
            <person name="Lokyitsang T."/>
            <person name="Lokyitsang Y."/>
            <person name="Lubonja R."/>
            <person name="Lui A."/>
            <person name="MacDonald P."/>
            <person name="Magnisalis V."/>
            <person name="Maru K."/>
            <person name="Matthews C."/>
            <person name="McCusker W."/>
            <person name="McDonough S."/>
            <person name="Mehta T."/>
            <person name="Meldrim J."/>
            <person name="Meneus L."/>
            <person name="Mihai O."/>
            <person name="Mihalev A."/>
            <person name="Mihova T."/>
            <person name="Mittelman R."/>
            <person name="Mlenga V."/>
            <person name="Montmayeur A."/>
            <person name="Mulrain L."/>
            <person name="Navidi A."/>
            <person name="Naylor J."/>
            <person name="Negash T."/>
            <person name="Nguyen T."/>
            <person name="Nguyen N."/>
            <person name="Nicol R."/>
            <person name="Norbu C."/>
            <person name="Norbu N."/>
            <person name="Novod N."/>
            <person name="O'Neill B."/>
            <person name="Osman S."/>
            <person name="Markiewicz E."/>
            <person name="Oyono O.L."/>
            <person name="Patti C."/>
            <person name="Phunkhang P."/>
            <person name="Pierre F."/>
            <person name="Priest M."/>
            <person name="Raghuraman S."/>
            <person name="Rege F."/>
            <person name="Reyes R."/>
            <person name="Rise C."/>
            <person name="Rogov P."/>
            <person name="Ross K."/>
            <person name="Ryan E."/>
            <person name="Settipalli S."/>
            <person name="Shea T."/>
            <person name="Sherpa N."/>
            <person name="Shi L."/>
            <person name="Shih D."/>
            <person name="Sparrow T."/>
            <person name="Spaulding J."/>
            <person name="Stalker J."/>
            <person name="Stange-Thomann N."/>
            <person name="Stavropoulos S."/>
            <person name="Stone C."/>
            <person name="Strader C."/>
            <person name="Tesfaye S."/>
            <person name="Thomson T."/>
            <person name="Thoulutsang Y."/>
            <person name="Thoulutsang D."/>
            <person name="Topham K."/>
            <person name="Topping I."/>
            <person name="Tsamla T."/>
            <person name="Vassiliev H."/>
            <person name="Vo A."/>
            <person name="Wangchuk T."/>
            <person name="Wangdi T."/>
            <person name="Weiand M."/>
            <person name="Wilkinson J."/>
            <person name="Wilson A."/>
            <person name="Yadav S."/>
            <person name="Young G."/>
            <person name="Yu Q."/>
            <person name="Zembek L."/>
            <person name="Zhong D."/>
            <person name="Zimmer A."/>
            <person name="Zwirko Z."/>
            <person name="Jaffe D.B."/>
            <person name="Alvarez P."/>
            <person name="Brockman W."/>
            <person name="Butler J."/>
            <person name="Chin C."/>
            <person name="Gnerre S."/>
            <person name="Grabherr M."/>
            <person name="Kleber M."/>
            <person name="Mauceli E."/>
            <person name="MacCallum I."/>
        </authorList>
    </citation>
    <scope>NUCLEOTIDE SEQUENCE [LARGE SCALE GENOMIC DNA]</scope>
    <source>
        <strain evidence="11">Tucson 15010-1051.87</strain>
    </source>
</reference>
<feature type="region of interest" description="Disordered" evidence="8">
    <location>
        <begin position="462"/>
        <end position="500"/>
    </location>
</feature>
<evidence type="ECO:0000256" key="5">
    <source>
        <dbReference type="ARBA" id="ARBA00022776"/>
    </source>
</evidence>
<evidence type="ECO:0000313" key="10">
    <source>
        <dbReference type="EMBL" id="EDW58452.2"/>
    </source>
</evidence>
<dbReference type="GO" id="GO:0005694">
    <property type="term" value="C:chromosome"/>
    <property type="evidence" value="ECO:0007669"/>
    <property type="project" value="UniProtKB-SubCell"/>
</dbReference>
<keyword evidence="6" id="KW-0539">Nucleus</keyword>
<comment type="subcellular location">
    <subcellularLocation>
        <location evidence="2">Chromosome</location>
    </subcellularLocation>
    <subcellularLocation>
        <location evidence="1">Nucleus</location>
    </subcellularLocation>
</comment>
<dbReference type="OrthoDB" id="8028148at2759"/>
<feature type="region of interest" description="Disordered" evidence="8">
    <location>
        <begin position="550"/>
        <end position="585"/>
    </location>
</feature>
<evidence type="ECO:0000256" key="1">
    <source>
        <dbReference type="ARBA" id="ARBA00004123"/>
    </source>
</evidence>
<dbReference type="HOGENOM" id="CLU_021996_0_0_1"/>
<keyword evidence="4" id="KW-0132">Cell division</keyword>